<reference evidence="2" key="2">
    <citation type="submission" date="2023-05" db="EMBL/GenBank/DDBJ databases">
        <authorList>
            <consortium name="Lawrence Berkeley National Laboratory"/>
            <person name="Steindorff A."/>
            <person name="Hensen N."/>
            <person name="Bonometti L."/>
            <person name="Westerberg I."/>
            <person name="Brannstrom I.O."/>
            <person name="Guillou S."/>
            <person name="Cros-Aarteil S."/>
            <person name="Calhoun S."/>
            <person name="Haridas S."/>
            <person name="Kuo A."/>
            <person name="Mondo S."/>
            <person name="Pangilinan J."/>
            <person name="Riley R."/>
            <person name="Labutti K."/>
            <person name="Andreopoulos B."/>
            <person name="Lipzen A."/>
            <person name="Chen C."/>
            <person name="Yanf M."/>
            <person name="Daum C."/>
            <person name="Ng V."/>
            <person name="Clum A."/>
            <person name="Ohm R."/>
            <person name="Martin F."/>
            <person name="Silar P."/>
            <person name="Natvig D."/>
            <person name="Lalanne C."/>
            <person name="Gautier V."/>
            <person name="Ament-Velasquez S.L."/>
            <person name="Kruys A."/>
            <person name="Hutchinson M.I."/>
            <person name="Powell A.J."/>
            <person name="Barry K."/>
            <person name="Miller A.N."/>
            <person name="Grigoriev I.V."/>
            <person name="Debuchy R."/>
            <person name="Gladieux P."/>
            <person name="Thoren M.H."/>
            <person name="Johannesson H."/>
        </authorList>
    </citation>
    <scope>NUCLEOTIDE SEQUENCE</scope>
    <source>
        <strain evidence="2">CBS 892.96</strain>
    </source>
</reference>
<gene>
    <name evidence="2" type="ORF">QBC36DRAFT_27329</name>
</gene>
<comment type="caution">
    <text evidence="2">The sequence shown here is derived from an EMBL/GenBank/DDBJ whole genome shotgun (WGS) entry which is preliminary data.</text>
</comment>
<dbReference type="Pfam" id="PF26616">
    <property type="entry name" value="CorA-like"/>
    <property type="match status" value="1"/>
</dbReference>
<dbReference type="EMBL" id="MU866242">
    <property type="protein sequence ID" value="KAK4175247.1"/>
    <property type="molecule type" value="Genomic_DNA"/>
</dbReference>
<name>A0AAN6W812_9PEZI</name>
<dbReference type="InterPro" id="IPR058257">
    <property type="entry name" value="CorA-like_dom"/>
</dbReference>
<dbReference type="Proteomes" id="UP001302321">
    <property type="component" value="Unassembled WGS sequence"/>
</dbReference>
<proteinExistence type="predicted"/>
<evidence type="ECO:0000313" key="3">
    <source>
        <dbReference type="Proteomes" id="UP001302321"/>
    </source>
</evidence>
<sequence>MTIFAMSIRPWVATGSRRIQANRINEVRNALAPNAHQTFTDDLPGEVEVQFAAVDKTGVKATPMLRSGEDITAYLDMQQEGEEGEAAEDKGKTSCRYIFLHPAIGRSPLLIPHQQMLQLLQRWNVFPEICRYLTAFGSKHFNRDEAFAGFDCVEHVESDRQTINILGKGS</sequence>
<reference evidence="2" key="1">
    <citation type="journal article" date="2023" name="Mol. Phylogenet. Evol.">
        <title>Genome-scale phylogeny and comparative genomics of the fungal order Sordariales.</title>
        <authorList>
            <person name="Hensen N."/>
            <person name="Bonometti L."/>
            <person name="Westerberg I."/>
            <person name="Brannstrom I.O."/>
            <person name="Guillou S."/>
            <person name="Cros-Aarteil S."/>
            <person name="Calhoun S."/>
            <person name="Haridas S."/>
            <person name="Kuo A."/>
            <person name="Mondo S."/>
            <person name="Pangilinan J."/>
            <person name="Riley R."/>
            <person name="LaButti K."/>
            <person name="Andreopoulos B."/>
            <person name="Lipzen A."/>
            <person name="Chen C."/>
            <person name="Yan M."/>
            <person name="Daum C."/>
            <person name="Ng V."/>
            <person name="Clum A."/>
            <person name="Steindorff A."/>
            <person name="Ohm R.A."/>
            <person name="Martin F."/>
            <person name="Silar P."/>
            <person name="Natvig D.O."/>
            <person name="Lalanne C."/>
            <person name="Gautier V."/>
            <person name="Ament-Velasquez S.L."/>
            <person name="Kruys A."/>
            <person name="Hutchinson M.I."/>
            <person name="Powell A.J."/>
            <person name="Barry K."/>
            <person name="Miller A.N."/>
            <person name="Grigoriev I.V."/>
            <person name="Debuchy R."/>
            <person name="Gladieux P."/>
            <person name="Hiltunen Thoren M."/>
            <person name="Johannesson H."/>
        </authorList>
    </citation>
    <scope>NUCLEOTIDE SEQUENCE</scope>
    <source>
        <strain evidence="2">CBS 892.96</strain>
    </source>
</reference>
<protein>
    <recommendedName>
        <fullName evidence="1">CorA-like transporter domain-containing protein</fullName>
    </recommendedName>
</protein>
<organism evidence="2 3">
    <name type="scientific">Triangularia setosa</name>
    <dbReference type="NCBI Taxonomy" id="2587417"/>
    <lineage>
        <taxon>Eukaryota</taxon>
        <taxon>Fungi</taxon>
        <taxon>Dikarya</taxon>
        <taxon>Ascomycota</taxon>
        <taxon>Pezizomycotina</taxon>
        <taxon>Sordariomycetes</taxon>
        <taxon>Sordariomycetidae</taxon>
        <taxon>Sordariales</taxon>
        <taxon>Podosporaceae</taxon>
        <taxon>Triangularia</taxon>
    </lineage>
</organism>
<accession>A0AAN6W812</accession>
<evidence type="ECO:0000259" key="1">
    <source>
        <dbReference type="Pfam" id="PF26616"/>
    </source>
</evidence>
<evidence type="ECO:0000313" key="2">
    <source>
        <dbReference type="EMBL" id="KAK4175247.1"/>
    </source>
</evidence>
<feature type="domain" description="CorA-like transporter" evidence="1">
    <location>
        <begin position="22"/>
        <end position="165"/>
    </location>
</feature>
<keyword evidence="3" id="KW-1185">Reference proteome</keyword>
<dbReference type="AlphaFoldDB" id="A0AAN6W812"/>